<dbReference type="AlphaFoldDB" id="A0A6H2C4F6"/>
<reference evidence="1 2" key="1">
    <citation type="submission" date="2020-04" db="EMBL/GenBank/DDBJ databases">
        <title>Genome-Wide Identification of 5-Methylcytosine Sites in Bacterial Genomes By High-Throughput Sequencing of MspJI Restriction Fragments.</title>
        <authorList>
            <person name="Wu V."/>
        </authorList>
    </citation>
    <scope>NUCLEOTIDE SEQUENCE [LARGE SCALE GENOMIC DNA]</scope>
    <source>
        <strain evidence="1 2">CCAP 1403/13f</strain>
    </source>
</reference>
<dbReference type="RefSeq" id="WP_168696620.1">
    <property type="nucleotide sequence ID" value="NZ_CP051206.1"/>
</dbReference>
<dbReference type="EMBL" id="CP051206">
    <property type="protein sequence ID" value="QJB45839.1"/>
    <property type="molecule type" value="Genomic_DNA"/>
</dbReference>
<evidence type="ECO:0000313" key="2">
    <source>
        <dbReference type="Proteomes" id="UP000502433"/>
    </source>
</evidence>
<gene>
    <name evidence="1" type="ORF">HGD76_18395</name>
</gene>
<proteinExistence type="predicted"/>
<name>A0A6H2C4F6_DOLFA</name>
<evidence type="ECO:0008006" key="3">
    <source>
        <dbReference type="Google" id="ProtNLM"/>
    </source>
</evidence>
<accession>A0A6H2C4F6</accession>
<reference evidence="1 2" key="2">
    <citation type="submission" date="2020-04" db="EMBL/GenBank/DDBJ databases">
        <authorList>
            <person name="Fomenkov A."/>
            <person name="Anton B.P."/>
            <person name="Roberts R.J."/>
        </authorList>
    </citation>
    <scope>NUCLEOTIDE SEQUENCE [LARGE SCALE GENOMIC DNA]</scope>
    <source>
        <strain evidence="1 2">CCAP 1403/13f</strain>
    </source>
</reference>
<protein>
    <recommendedName>
        <fullName evidence="3">DUF5615 domain-containing protein</fullName>
    </recommendedName>
</protein>
<evidence type="ECO:0000313" key="1">
    <source>
        <dbReference type="EMBL" id="QJB45839.1"/>
    </source>
</evidence>
<dbReference type="KEGG" id="dfs:HGD76_18395"/>
<organism evidence="1 2">
    <name type="scientific">Dolichospermum flos-aquae CCAP 1403/13F</name>
    <dbReference type="NCBI Taxonomy" id="315271"/>
    <lineage>
        <taxon>Bacteria</taxon>
        <taxon>Bacillati</taxon>
        <taxon>Cyanobacteriota</taxon>
        <taxon>Cyanophyceae</taxon>
        <taxon>Nostocales</taxon>
        <taxon>Aphanizomenonaceae</taxon>
        <taxon>Dolichospermum</taxon>
    </lineage>
</organism>
<sequence length="118" mass="13471">MIILLDENLLSKKLKQPFLRKGDIVYNVNDMGWRGLKDREILDLAERYPFDAFITADKNLPYQQNLTNIILRIIVLDSRSTRPDHLLPLMEKISEIISSLSVGSSVLLNDMGEIESIG</sequence>
<dbReference type="Proteomes" id="UP000502433">
    <property type="component" value="Chromosome"/>
</dbReference>